<dbReference type="Proteomes" id="UP000076407">
    <property type="component" value="Unassembled WGS sequence"/>
</dbReference>
<protein>
    <submittedName>
        <fullName evidence="1">Uncharacterized protein</fullName>
    </submittedName>
</protein>
<dbReference type="AlphaFoldDB" id="A0A182XRZ1"/>
<proteinExistence type="predicted"/>
<reference evidence="1" key="1">
    <citation type="submission" date="2020-05" db="UniProtKB">
        <authorList>
            <consortium name="EnsemblMetazoa"/>
        </authorList>
    </citation>
    <scope>IDENTIFICATION</scope>
    <source>
        <strain evidence="1">SANGQUA</strain>
    </source>
</reference>
<evidence type="ECO:0000313" key="1">
    <source>
        <dbReference type="EnsemblMetazoa" id="AQUA014609-PA"/>
    </source>
</evidence>
<organism evidence="1 2">
    <name type="scientific">Anopheles quadriannulatus</name>
    <name type="common">Mosquito</name>
    <dbReference type="NCBI Taxonomy" id="34691"/>
    <lineage>
        <taxon>Eukaryota</taxon>
        <taxon>Metazoa</taxon>
        <taxon>Ecdysozoa</taxon>
        <taxon>Arthropoda</taxon>
        <taxon>Hexapoda</taxon>
        <taxon>Insecta</taxon>
        <taxon>Pterygota</taxon>
        <taxon>Neoptera</taxon>
        <taxon>Endopterygota</taxon>
        <taxon>Diptera</taxon>
        <taxon>Nematocera</taxon>
        <taxon>Culicoidea</taxon>
        <taxon>Culicidae</taxon>
        <taxon>Anophelinae</taxon>
        <taxon>Anopheles</taxon>
    </lineage>
</organism>
<evidence type="ECO:0000313" key="2">
    <source>
        <dbReference type="Proteomes" id="UP000076407"/>
    </source>
</evidence>
<dbReference type="EnsemblMetazoa" id="AQUA014609-RA">
    <property type="protein sequence ID" value="AQUA014609-PA"/>
    <property type="gene ID" value="AQUA014609"/>
</dbReference>
<keyword evidence="2" id="KW-1185">Reference proteome</keyword>
<sequence>MDLLVKRRRKNEEKREPRTAWNQCGVKSSLNKIVNRSFRRIGDIIMIEIWC</sequence>
<accession>A0A182XRZ1</accession>
<name>A0A182XRZ1_ANOQN</name>